<proteinExistence type="predicted"/>
<gene>
    <name evidence="1" type="ORF">LCGC14_0418590</name>
</gene>
<organism evidence="1">
    <name type="scientific">marine sediment metagenome</name>
    <dbReference type="NCBI Taxonomy" id="412755"/>
    <lineage>
        <taxon>unclassified sequences</taxon>
        <taxon>metagenomes</taxon>
        <taxon>ecological metagenomes</taxon>
    </lineage>
</organism>
<dbReference type="PROSITE" id="PS51257">
    <property type="entry name" value="PROKAR_LIPOPROTEIN"/>
    <property type="match status" value="1"/>
</dbReference>
<comment type="caution">
    <text evidence="1">The sequence shown here is derived from an EMBL/GenBank/DDBJ whole genome shotgun (WGS) entry which is preliminary data.</text>
</comment>
<dbReference type="EMBL" id="LAZR01000379">
    <property type="protein sequence ID" value="KKN71631.1"/>
    <property type="molecule type" value="Genomic_DNA"/>
</dbReference>
<sequence length="247" mass="26315">MTSQRMLLTVAPVALCVLLIGCNDSGSGATSSSAAGGGKTASSFVIDGKKDAGCPEAILQEAGIVGRGPFGHGIDIKQVYMDNDDKVLYLFLRTTPSIAQRYNERRSSGSLVDLYVDTDNDPATGCKDYDLFGYGPISGFERKIVVPLGVVAGYKLGEGSYESYFITCDIQQPTAGGQWENVPGTGGPSGGWTPDNIKDSDEGVEMVISLETLNIPPGGTIRILLKEQADPFVKESCNVVIYRMRKP</sequence>
<dbReference type="AlphaFoldDB" id="A0A0F9VDH6"/>
<name>A0A0F9VDH6_9ZZZZ</name>
<accession>A0A0F9VDH6</accession>
<protein>
    <submittedName>
        <fullName evidence="1">Uncharacterized protein</fullName>
    </submittedName>
</protein>
<evidence type="ECO:0000313" key="1">
    <source>
        <dbReference type="EMBL" id="KKN71631.1"/>
    </source>
</evidence>
<reference evidence="1" key="1">
    <citation type="journal article" date="2015" name="Nature">
        <title>Complex archaea that bridge the gap between prokaryotes and eukaryotes.</title>
        <authorList>
            <person name="Spang A."/>
            <person name="Saw J.H."/>
            <person name="Jorgensen S.L."/>
            <person name="Zaremba-Niedzwiedzka K."/>
            <person name="Martijn J."/>
            <person name="Lind A.E."/>
            <person name="van Eijk R."/>
            <person name="Schleper C."/>
            <person name="Guy L."/>
            <person name="Ettema T.J."/>
        </authorList>
    </citation>
    <scope>NUCLEOTIDE SEQUENCE</scope>
</reference>